<reference evidence="3" key="1">
    <citation type="submission" date="2016-10" db="EMBL/GenBank/DDBJ databases">
        <authorList>
            <person name="Varghese N."/>
            <person name="Submissions S."/>
        </authorList>
    </citation>
    <scope>NUCLEOTIDE SEQUENCE [LARGE SCALE GENOMIC DNA]</scope>
    <source>
        <strain evidence="3">DSM 25030</strain>
    </source>
</reference>
<keyword evidence="1" id="KW-0732">Signal</keyword>
<dbReference type="OrthoDB" id="1451306at2"/>
<evidence type="ECO:0000313" key="2">
    <source>
        <dbReference type="EMBL" id="SDW34997.1"/>
    </source>
</evidence>
<dbReference type="Proteomes" id="UP000199592">
    <property type="component" value="Unassembled WGS sequence"/>
</dbReference>
<sequence>MKSIQSLLFLSLCLGFFAINEVSAQYGYGSPYGYGGMYGRGRSYVPQAGPVETDKKETPPTAEEIVESQMPSITEALGLDPFEEAIVKTSLTKSVQQRIELSILELEPLKMKEEVEKIQKRQDEELKAGLPPEKYEAYVELQNNQFKVKKKRKKKNKKD</sequence>
<dbReference type="AlphaFoldDB" id="A0A1H2STY2"/>
<feature type="signal peptide" evidence="1">
    <location>
        <begin position="1"/>
        <end position="24"/>
    </location>
</feature>
<evidence type="ECO:0000313" key="3">
    <source>
        <dbReference type="Proteomes" id="UP000199592"/>
    </source>
</evidence>
<feature type="chain" id="PRO_5011702128" description="LTXXQ motif family protein" evidence="1">
    <location>
        <begin position="25"/>
        <end position="159"/>
    </location>
</feature>
<protein>
    <recommendedName>
        <fullName evidence="4">LTXXQ motif family protein</fullName>
    </recommendedName>
</protein>
<dbReference type="EMBL" id="FNMY01000001">
    <property type="protein sequence ID" value="SDW34997.1"/>
    <property type="molecule type" value="Genomic_DNA"/>
</dbReference>
<proteinExistence type="predicted"/>
<dbReference type="STRING" id="1073328.SAMN05216294_2623"/>
<keyword evidence="3" id="KW-1185">Reference proteome</keyword>
<name>A0A1H2STY2_9FLAO</name>
<accession>A0A1H2STY2</accession>
<evidence type="ECO:0000256" key="1">
    <source>
        <dbReference type="SAM" id="SignalP"/>
    </source>
</evidence>
<gene>
    <name evidence="2" type="ORF">SAMN04487892_1264</name>
</gene>
<dbReference type="RefSeq" id="WP_090296985.1">
    <property type="nucleotide sequence ID" value="NZ_FNKI01000002.1"/>
</dbReference>
<evidence type="ECO:0008006" key="4">
    <source>
        <dbReference type="Google" id="ProtNLM"/>
    </source>
</evidence>
<organism evidence="2 3">
    <name type="scientific">Flagellimonas zhangzhouensis</name>
    <dbReference type="NCBI Taxonomy" id="1073328"/>
    <lineage>
        <taxon>Bacteria</taxon>
        <taxon>Pseudomonadati</taxon>
        <taxon>Bacteroidota</taxon>
        <taxon>Flavobacteriia</taxon>
        <taxon>Flavobacteriales</taxon>
        <taxon>Flavobacteriaceae</taxon>
        <taxon>Flagellimonas</taxon>
    </lineage>
</organism>